<sequence>MSLILKEGNMSRILIKYKDKKKAKG</sequence>
<name>A0A0F8W9J2_9ZZZZ</name>
<comment type="caution">
    <text evidence="1">The sequence shown here is derived from an EMBL/GenBank/DDBJ whole genome shotgun (WGS) entry which is preliminary data.</text>
</comment>
<proteinExistence type="predicted"/>
<accession>A0A0F8W9J2</accession>
<feature type="non-terminal residue" evidence="1">
    <location>
        <position position="25"/>
    </location>
</feature>
<organism evidence="1">
    <name type="scientific">marine sediment metagenome</name>
    <dbReference type="NCBI Taxonomy" id="412755"/>
    <lineage>
        <taxon>unclassified sequences</taxon>
        <taxon>metagenomes</taxon>
        <taxon>ecological metagenomes</taxon>
    </lineage>
</organism>
<evidence type="ECO:0000313" key="1">
    <source>
        <dbReference type="EMBL" id="KKK53293.1"/>
    </source>
</evidence>
<gene>
    <name evidence="1" type="ORF">LCGC14_3096220</name>
</gene>
<protein>
    <submittedName>
        <fullName evidence="1">Uncharacterized protein</fullName>
    </submittedName>
</protein>
<dbReference type="AlphaFoldDB" id="A0A0F8W9J2"/>
<dbReference type="EMBL" id="LAZR01066581">
    <property type="protein sequence ID" value="KKK53293.1"/>
    <property type="molecule type" value="Genomic_DNA"/>
</dbReference>
<reference evidence="1" key="1">
    <citation type="journal article" date="2015" name="Nature">
        <title>Complex archaea that bridge the gap between prokaryotes and eukaryotes.</title>
        <authorList>
            <person name="Spang A."/>
            <person name="Saw J.H."/>
            <person name="Jorgensen S.L."/>
            <person name="Zaremba-Niedzwiedzka K."/>
            <person name="Martijn J."/>
            <person name="Lind A.E."/>
            <person name="van Eijk R."/>
            <person name="Schleper C."/>
            <person name="Guy L."/>
            <person name="Ettema T.J."/>
        </authorList>
    </citation>
    <scope>NUCLEOTIDE SEQUENCE</scope>
</reference>